<dbReference type="Pfam" id="PF02384">
    <property type="entry name" value="N6_Mtase"/>
    <property type="match status" value="1"/>
</dbReference>
<evidence type="ECO:0000256" key="5">
    <source>
        <dbReference type="ARBA" id="ARBA00022691"/>
    </source>
</evidence>
<evidence type="ECO:0000256" key="6">
    <source>
        <dbReference type="ARBA" id="ARBA00022747"/>
    </source>
</evidence>
<evidence type="ECO:0000259" key="9">
    <source>
        <dbReference type="Pfam" id="PF02384"/>
    </source>
</evidence>
<comment type="caution">
    <text evidence="11">The sequence shown here is derived from an EMBL/GenBank/DDBJ whole genome shotgun (WGS) entry which is preliminary data.</text>
</comment>
<dbReference type="PROSITE" id="PS51257">
    <property type="entry name" value="PROKAR_LIPOPROTEIN"/>
    <property type="match status" value="1"/>
</dbReference>
<gene>
    <name evidence="11" type="ORF">COX22_03620</name>
</gene>
<proteinExistence type="inferred from homology"/>
<dbReference type="Proteomes" id="UP000230729">
    <property type="component" value="Unassembled WGS sequence"/>
</dbReference>
<name>A0A2G9ZKA5_9BACT</name>
<evidence type="ECO:0000256" key="7">
    <source>
        <dbReference type="ARBA" id="ARBA00047942"/>
    </source>
</evidence>
<dbReference type="GO" id="GO:0009007">
    <property type="term" value="F:site-specific DNA-methyltransferase (adenine-specific) activity"/>
    <property type="evidence" value="ECO:0007669"/>
    <property type="project" value="UniProtKB-EC"/>
</dbReference>
<keyword evidence="5" id="KW-0949">S-adenosyl-L-methionine</keyword>
<dbReference type="EC" id="2.1.1.72" evidence="2"/>
<dbReference type="GO" id="GO:0003677">
    <property type="term" value="F:DNA binding"/>
    <property type="evidence" value="ECO:0007669"/>
    <property type="project" value="InterPro"/>
</dbReference>
<feature type="domain" description="N6 adenine-specific DNA methyltransferase N-terminal" evidence="10">
    <location>
        <begin position="10"/>
        <end position="123"/>
    </location>
</feature>
<protein>
    <recommendedName>
        <fullName evidence="2">site-specific DNA-methyltransferase (adenine-specific)</fullName>
        <ecNumber evidence="2">2.1.1.72</ecNumber>
    </recommendedName>
</protein>
<evidence type="ECO:0000313" key="11">
    <source>
        <dbReference type="EMBL" id="PIP33584.1"/>
    </source>
</evidence>
<dbReference type="PANTHER" id="PTHR42933">
    <property type="entry name" value="SLR6095 PROTEIN"/>
    <property type="match status" value="1"/>
</dbReference>
<comment type="catalytic activity">
    <reaction evidence="7">
        <text>a 2'-deoxyadenosine in DNA + S-adenosyl-L-methionine = an N(6)-methyl-2'-deoxyadenosine in DNA + S-adenosyl-L-homocysteine + H(+)</text>
        <dbReference type="Rhea" id="RHEA:15197"/>
        <dbReference type="Rhea" id="RHEA-COMP:12418"/>
        <dbReference type="Rhea" id="RHEA-COMP:12419"/>
        <dbReference type="ChEBI" id="CHEBI:15378"/>
        <dbReference type="ChEBI" id="CHEBI:57856"/>
        <dbReference type="ChEBI" id="CHEBI:59789"/>
        <dbReference type="ChEBI" id="CHEBI:90615"/>
        <dbReference type="ChEBI" id="CHEBI:90616"/>
        <dbReference type="EC" id="2.1.1.72"/>
    </reaction>
</comment>
<dbReference type="Gene3D" id="3.40.50.150">
    <property type="entry name" value="Vaccinia Virus protein VP39"/>
    <property type="match status" value="1"/>
</dbReference>
<evidence type="ECO:0000259" key="10">
    <source>
        <dbReference type="Pfam" id="PF12161"/>
    </source>
</evidence>
<sequence>MIIKKSQLYSSLWQACDELRGGMDASQYKDYVLVLLFVRYVSDKYAGKKDALVVVPEGGSFDDLVKLKGKADISEKINELLAAIAEANPSLSGVINGVDFDDEEKLGKGKEMVDRLSNLIAIFENEELDFSQNQAEGDDLLGDAYEYLMKNFAVESGKSKGQFYTPAEVSRIIAKVIGASTATGRNNTVYDPTCGSGSLLLKVAAEARSEISIYGQEKETTTANLAILNMWLHGEPAADIRKGQSTLSNPLFINQDGSLKAYDYAVANPPFSYKAWRNGFTPEKDEYERFEGFGIPPTKNGDYAFLLHLLHSLKSTGKGAIILPHGVLFRGNTEATIRQNIIKRGYIKGIIGLPANLFYGTGIPACIIVLDKEAAAERKGIFMIDASKDFIKDGNKNRLRERDIKRIVDTFLGQLEIPKYARFIPNEEIEKNEYNLNIPRYIDTQEPEDIQDIEAHLKGGIPNADIDLFSDYWAVCPGLNKKLFKANSRNGYSELAVAVDEVKKTILGHDEFASFRKSVLSAFDKWRQATAKQLSELSDKDHPKMLIQDIGSRLLADCADLKLIDKYDIYQHLMAYWSEIMQDDIYIIVTEGWETGNQIIRLQRGKNGKKKDVPGLVGLEGRLIPVSLCIDTYFADDKKRIDEQSTKLEQIAAQLEELKEEHGSEEGLLSEVIDNDKISKAAVAKRLKEIKGDSDYQDETKVLADYQALLDDEVKAKQVIKEAEQELEKKVLAKYPKLEPAEIKELVVERKWMDALERAIEGEVDRLSQQLAGRVNELAERYAENLPTITAEVDEYTAKVDEHLKKMGFNL</sequence>
<dbReference type="EMBL" id="PCSD01000088">
    <property type="protein sequence ID" value="PIP33584.1"/>
    <property type="molecule type" value="Genomic_DNA"/>
</dbReference>
<dbReference type="Pfam" id="PF12161">
    <property type="entry name" value="HsdM_N"/>
    <property type="match status" value="1"/>
</dbReference>
<dbReference type="InterPro" id="IPR022749">
    <property type="entry name" value="D12N6_MeTrfase_N"/>
</dbReference>
<dbReference type="SUPFAM" id="SSF53335">
    <property type="entry name" value="S-adenosyl-L-methionine-dependent methyltransferases"/>
    <property type="match status" value="1"/>
</dbReference>
<dbReference type="InterPro" id="IPR004546">
    <property type="entry name" value="Restrct_endonuc_T1M"/>
</dbReference>
<evidence type="ECO:0000256" key="8">
    <source>
        <dbReference type="SAM" id="Coils"/>
    </source>
</evidence>
<feature type="domain" description="DNA methylase adenine-specific" evidence="9">
    <location>
        <begin position="138"/>
        <end position="448"/>
    </location>
</feature>
<dbReference type="Gene3D" id="1.20.1260.30">
    <property type="match status" value="2"/>
</dbReference>
<keyword evidence="3" id="KW-0489">Methyltransferase</keyword>
<keyword evidence="8" id="KW-0175">Coiled coil</keyword>
<dbReference type="GO" id="GO:0032259">
    <property type="term" value="P:methylation"/>
    <property type="evidence" value="ECO:0007669"/>
    <property type="project" value="UniProtKB-KW"/>
</dbReference>
<dbReference type="InterPro" id="IPR051537">
    <property type="entry name" value="DNA_Adenine_Mtase"/>
</dbReference>
<evidence type="ECO:0000256" key="3">
    <source>
        <dbReference type="ARBA" id="ARBA00022603"/>
    </source>
</evidence>
<dbReference type="InterPro" id="IPR003356">
    <property type="entry name" value="DNA_methylase_A-5"/>
</dbReference>
<dbReference type="PRINTS" id="PR00507">
    <property type="entry name" value="N12N6MTFRASE"/>
</dbReference>
<evidence type="ECO:0000256" key="1">
    <source>
        <dbReference type="ARBA" id="ARBA00006594"/>
    </source>
</evidence>
<reference evidence="11 12" key="1">
    <citation type="submission" date="2017-09" db="EMBL/GenBank/DDBJ databases">
        <title>Depth-based differentiation of microbial function through sediment-hosted aquifers and enrichment of novel symbionts in the deep terrestrial subsurface.</title>
        <authorList>
            <person name="Probst A.J."/>
            <person name="Ladd B."/>
            <person name="Jarett J.K."/>
            <person name="Geller-Mcgrath D.E."/>
            <person name="Sieber C.M."/>
            <person name="Emerson J.B."/>
            <person name="Anantharaman K."/>
            <person name="Thomas B.C."/>
            <person name="Malmstrom R."/>
            <person name="Stieglmeier M."/>
            <person name="Klingl A."/>
            <person name="Woyke T."/>
            <person name="Ryan C.M."/>
            <person name="Banfield J.F."/>
        </authorList>
    </citation>
    <scope>NUCLEOTIDE SEQUENCE [LARGE SCALE GENOMIC DNA]</scope>
    <source>
        <strain evidence="11">CG23_combo_of_CG06-09_8_20_14_all_49_15</strain>
    </source>
</reference>
<feature type="coiled-coil region" evidence="8">
    <location>
        <begin position="638"/>
        <end position="668"/>
    </location>
</feature>
<dbReference type="AlphaFoldDB" id="A0A2G9ZKA5"/>
<dbReference type="NCBIfam" id="TIGR00497">
    <property type="entry name" value="hsdM"/>
    <property type="match status" value="1"/>
</dbReference>
<evidence type="ECO:0000313" key="12">
    <source>
        <dbReference type="Proteomes" id="UP000230729"/>
    </source>
</evidence>
<dbReference type="GO" id="GO:0008170">
    <property type="term" value="F:N-methyltransferase activity"/>
    <property type="evidence" value="ECO:0007669"/>
    <property type="project" value="InterPro"/>
</dbReference>
<accession>A0A2G9ZKA5</accession>
<evidence type="ECO:0000256" key="2">
    <source>
        <dbReference type="ARBA" id="ARBA00011900"/>
    </source>
</evidence>
<dbReference type="PANTHER" id="PTHR42933:SF3">
    <property type="entry name" value="TYPE I RESTRICTION ENZYME MJAVIII METHYLASE SUBUNIT"/>
    <property type="match status" value="1"/>
</dbReference>
<keyword evidence="4" id="KW-0808">Transferase</keyword>
<dbReference type="GO" id="GO:0009307">
    <property type="term" value="P:DNA restriction-modification system"/>
    <property type="evidence" value="ECO:0007669"/>
    <property type="project" value="UniProtKB-KW"/>
</dbReference>
<dbReference type="InterPro" id="IPR029063">
    <property type="entry name" value="SAM-dependent_MTases_sf"/>
</dbReference>
<organism evidence="11 12">
    <name type="scientific">Candidatus Falkowbacteria bacterium CG23_combo_of_CG06-09_8_20_14_all_49_15</name>
    <dbReference type="NCBI Taxonomy" id="1974572"/>
    <lineage>
        <taxon>Bacteria</taxon>
        <taxon>Candidatus Falkowiibacteriota</taxon>
    </lineage>
</organism>
<comment type="similarity">
    <text evidence="1">Belongs to the N(4)/N(6)-methyltransferase family.</text>
</comment>
<keyword evidence="6" id="KW-0680">Restriction system</keyword>
<dbReference type="InterPro" id="IPR038333">
    <property type="entry name" value="T1MK-like_N_sf"/>
</dbReference>
<evidence type="ECO:0000256" key="4">
    <source>
        <dbReference type="ARBA" id="ARBA00022679"/>
    </source>
</evidence>